<evidence type="ECO:0000313" key="2">
    <source>
        <dbReference type="EMBL" id="MDC8770056.1"/>
    </source>
</evidence>
<dbReference type="Pfam" id="PF13302">
    <property type="entry name" value="Acetyltransf_3"/>
    <property type="match status" value="1"/>
</dbReference>
<evidence type="ECO:0000259" key="1">
    <source>
        <dbReference type="PROSITE" id="PS51186"/>
    </source>
</evidence>
<gene>
    <name evidence="2" type="ORF">PRZ03_00635</name>
</gene>
<dbReference type="InterPro" id="IPR016181">
    <property type="entry name" value="Acyl_CoA_acyltransferase"/>
</dbReference>
<protein>
    <submittedName>
        <fullName evidence="2">GNAT family protein</fullName>
    </submittedName>
</protein>
<name>A0ABT5KBA9_9BURK</name>
<dbReference type="Gene3D" id="3.40.630.30">
    <property type="match status" value="1"/>
</dbReference>
<sequence>MKSTASPPKISLRHVTEADLPLLCQRAAAMEQRGEFESTRMSSPRSIHKRFAEDGFSSDDSEKLLVCAEDGKVIGDVSHFLAHRYATARELGWAIHDPALRGQGYGSAAAKALVNYLFDNFSINQVCCGVAPGNTASRRIAEKAGLRLEGRLRGVIFLRGEYVDSEVLGLLREDWQRG</sequence>
<comment type="caution">
    <text evidence="2">The sequence shown here is derived from an EMBL/GenBank/DDBJ whole genome shotgun (WGS) entry which is preliminary data.</text>
</comment>
<accession>A0ABT5KBA9</accession>
<evidence type="ECO:0000313" key="3">
    <source>
        <dbReference type="Proteomes" id="UP001221189"/>
    </source>
</evidence>
<proteinExistence type="predicted"/>
<dbReference type="PROSITE" id="PS51186">
    <property type="entry name" value="GNAT"/>
    <property type="match status" value="1"/>
</dbReference>
<dbReference type="Proteomes" id="UP001221189">
    <property type="component" value="Unassembled WGS sequence"/>
</dbReference>
<dbReference type="PANTHER" id="PTHR43415:SF4">
    <property type="entry name" value="N-ACETYLTRANSFERASE DOMAIN-CONTAINING PROTEIN"/>
    <property type="match status" value="1"/>
</dbReference>
<dbReference type="SUPFAM" id="SSF55729">
    <property type="entry name" value="Acyl-CoA N-acyltransferases (Nat)"/>
    <property type="match status" value="1"/>
</dbReference>
<dbReference type="RefSeq" id="WP_273598544.1">
    <property type="nucleotide sequence ID" value="NZ_JAQQXT010000001.1"/>
</dbReference>
<dbReference type="InterPro" id="IPR000182">
    <property type="entry name" value="GNAT_dom"/>
</dbReference>
<dbReference type="PANTHER" id="PTHR43415">
    <property type="entry name" value="SPERMIDINE N(1)-ACETYLTRANSFERASE"/>
    <property type="match status" value="1"/>
</dbReference>
<keyword evidence="3" id="KW-1185">Reference proteome</keyword>
<reference evidence="2 3" key="1">
    <citation type="submission" date="2022-10" db="EMBL/GenBank/DDBJ databases">
        <title>Paucibacter sp. hw1 Genome sequencing.</title>
        <authorList>
            <person name="Park S."/>
        </authorList>
    </citation>
    <scope>NUCLEOTIDE SEQUENCE [LARGE SCALE GENOMIC DNA]</scope>
    <source>
        <strain evidence="3">hw1</strain>
    </source>
</reference>
<organism evidence="2 3">
    <name type="scientific">Roseateles albus</name>
    <dbReference type="NCBI Taxonomy" id="2987525"/>
    <lineage>
        <taxon>Bacteria</taxon>
        <taxon>Pseudomonadati</taxon>
        <taxon>Pseudomonadota</taxon>
        <taxon>Betaproteobacteria</taxon>
        <taxon>Burkholderiales</taxon>
        <taxon>Sphaerotilaceae</taxon>
        <taxon>Roseateles</taxon>
    </lineage>
</organism>
<dbReference type="EMBL" id="JAQQXT010000001">
    <property type="protein sequence ID" value="MDC8770056.1"/>
    <property type="molecule type" value="Genomic_DNA"/>
</dbReference>
<feature type="domain" description="N-acetyltransferase" evidence="1">
    <location>
        <begin position="10"/>
        <end position="169"/>
    </location>
</feature>